<keyword evidence="1 4" id="KW-0489">Methyltransferase</keyword>
<keyword evidence="5" id="KW-1185">Reference proteome</keyword>
<dbReference type="Gene3D" id="3.40.50.150">
    <property type="entry name" value="Vaccinia Virus protein VP39"/>
    <property type="match status" value="1"/>
</dbReference>
<reference evidence="5" key="1">
    <citation type="journal article" date="2022" name="Int. J. Syst. Evol. Microbiol.">
        <title>Anaeromyxobacter oryzae sp. nov., Anaeromyxobacter diazotrophicus sp. nov. and Anaeromyxobacter paludicola sp. nov., isolated from paddy soils.</title>
        <authorList>
            <person name="Itoh H."/>
            <person name="Xu Z."/>
            <person name="Mise K."/>
            <person name="Masuda Y."/>
            <person name="Ushijima N."/>
            <person name="Hayakawa C."/>
            <person name="Shiratori Y."/>
            <person name="Senoo K."/>
        </authorList>
    </citation>
    <scope>NUCLEOTIDE SEQUENCE [LARGE SCALE GENOMIC DNA]</scope>
    <source>
        <strain evidence="5">Red232</strain>
    </source>
</reference>
<accession>A0ABM7X113</accession>
<dbReference type="RefSeq" id="WP_248354239.1">
    <property type="nucleotide sequence ID" value="NZ_AP025591.1"/>
</dbReference>
<dbReference type="GO" id="GO:0008168">
    <property type="term" value="F:methyltransferase activity"/>
    <property type="evidence" value="ECO:0007669"/>
    <property type="project" value="UniProtKB-KW"/>
</dbReference>
<name>A0ABM7X113_9BACT</name>
<dbReference type="InterPro" id="IPR029063">
    <property type="entry name" value="SAM-dependent_MTases_sf"/>
</dbReference>
<dbReference type="CDD" id="cd02440">
    <property type="entry name" value="AdoMet_MTases"/>
    <property type="match status" value="1"/>
</dbReference>
<evidence type="ECO:0000313" key="4">
    <source>
        <dbReference type="EMBL" id="BDG05417.1"/>
    </source>
</evidence>
<dbReference type="PANTHER" id="PTHR43861">
    <property type="entry name" value="TRANS-ACONITATE 2-METHYLTRANSFERASE-RELATED"/>
    <property type="match status" value="1"/>
</dbReference>
<sequence>MPDVKQVFDAAADGYDALRRRLIPCFDGFYGTAADLVAAHLPPDRPSRVLDLGAGTGLLSAEILRRVPAATATLLDFSGEMLARARARFDAAAPGRVAIRAGDYVRAPLEGPWDAIVSALSIHHLPDPEKRAVYARALAALRPGGLLVNADNVLAEDPAAAARDRALWIAAVRATGIAPADLDAALERTKVDVLAPLALQLGWLRELGFTAVDCVFKWHHFAVLAGVRPAASGPPAAR</sequence>
<dbReference type="PANTHER" id="PTHR43861:SF1">
    <property type="entry name" value="TRANS-ACONITATE 2-METHYLTRANSFERASE"/>
    <property type="match status" value="1"/>
</dbReference>
<keyword evidence="2" id="KW-0808">Transferase</keyword>
<dbReference type="Pfam" id="PF13649">
    <property type="entry name" value="Methyltransf_25"/>
    <property type="match status" value="1"/>
</dbReference>
<evidence type="ECO:0000259" key="3">
    <source>
        <dbReference type="Pfam" id="PF13649"/>
    </source>
</evidence>
<dbReference type="InterPro" id="IPR041698">
    <property type="entry name" value="Methyltransf_25"/>
</dbReference>
<dbReference type="GO" id="GO:0032259">
    <property type="term" value="P:methylation"/>
    <property type="evidence" value="ECO:0007669"/>
    <property type="project" value="UniProtKB-KW"/>
</dbReference>
<gene>
    <name evidence="4" type="ORF">AMOR_44130</name>
</gene>
<protein>
    <submittedName>
        <fullName evidence="4">Methyltransferase</fullName>
    </submittedName>
</protein>
<dbReference type="SUPFAM" id="SSF53335">
    <property type="entry name" value="S-adenosyl-L-methionine-dependent methyltransferases"/>
    <property type="match status" value="1"/>
</dbReference>
<evidence type="ECO:0000313" key="5">
    <source>
        <dbReference type="Proteomes" id="UP001162891"/>
    </source>
</evidence>
<dbReference type="EMBL" id="AP025591">
    <property type="protein sequence ID" value="BDG05417.1"/>
    <property type="molecule type" value="Genomic_DNA"/>
</dbReference>
<dbReference type="Proteomes" id="UP001162891">
    <property type="component" value="Chromosome"/>
</dbReference>
<feature type="domain" description="Methyltransferase" evidence="3">
    <location>
        <begin position="49"/>
        <end position="145"/>
    </location>
</feature>
<organism evidence="4 5">
    <name type="scientific">Anaeromyxobacter oryzae</name>
    <dbReference type="NCBI Taxonomy" id="2918170"/>
    <lineage>
        <taxon>Bacteria</taxon>
        <taxon>Pseudomonadati</taxon>
        <taxon>Myxococcota</taxon>
        <taxon>Myxococcia</taxon>
        <taxon>Myxococcales</taxon>
        <taxon>Cystobacterineae</taxon>
        <taxon>Anaeromyxobacteraceae</taxon>
        <taxon>Anaeromyxobacter</taxon>
    </lineage>
</organism>
<evidence type="ECO:0000256" key="2">
    <source>
        <dbReference type="ARBA" id="ARBA00022679"/>
    </source>
</evidence>
<proteinExistence type="predicted"/>
<evidence type="ECO:0000256" key="1">
    <source>
        <dbReference type="ARBA" id="ARBA00022603"/>
    </source>
</evidence>